<dbReference type="AlphaFoldDB" id="A0A6J4M2I8"/>
<feature type="compositionally biased region" description="Basic residues" evidence="1">
    <location>
        <begin position="1"/>
        <end position="11"/>
    </location>
</feature>
<feature type="non-terminal residue" evidence="2">
    <location>
        <position position="46"/>
    </location>
</feature>
<accession>A0A6J4M2I8</accession>
<dbReference type="EMBL" id="CADCUH010000115">
    <property type="protein sequence ID" value="CAA9347401.1"/>
    <property type="molecule type" value="Genomic_DNA"/>
</dbReference>
<feature type="non-terminal residue" evidence="2">
    <location>
        <position position="1"/>
    </location>
</feature>
<gene>
    <name evidence="2" type="ORF">AVDCRST_MAG36-1725</name>
</gene>
<evidence type="ECO:0000256" key="1">
    <source>
        <dbReference type="SAM" id="MobiDB-lite"/>
    </source>
</evidence>
<sequence>CLTSSRPRRGRGATPPPRSRCSRPRWPTRRSGCRPASGCARCASAT</sequence>
<feature type="region of interest" description="Disordered" evidence="1">
    <location>
        <begin position="1"/>
        <end position="37"/>
    </location>
</feature>
<name>A0A6J4M2I8_9ACTN</name>
<evidence type="ECO:0000313" key="2">
    <source>
        <dbReference type="EMBL" id="CAA9347401.1"/>
    </source>
</evidence>
<feature type="compositionally biased region" description="Basic residues" evidence="1">
    <location>
        <begin position="20"/>
        <end position="32"/>
    </location>
</feature>
<reference evidence="2" key="1">
    <citation type="submission" date="2020-02" db="EMBL/GenBank/DDBJ databases">
        <authorList>
            <person name="Meier V. D."/>
        </authorList>
    </citation>
    <scope>NUCLEOTIDE SEQUENCE</scope>
    <source>
        <strain evidence="2">AVDCRST_MAG36</strain>
    </source>
</reference>
<proteinExistence type="predicted"/>
<protein>
    <submittedName>
        <fullName evidence="2">Uncharacterized protein</fullName>
    </submittedName>
</protein>
<organism evidence="2">
    <name type="scientific">uncultured Nocardioidaceae bacterium</name>
    <dbReference type="NCBI Taxonomy" id="253824"/>
    <lineage>
        <taxon>Bacteria</taxon>
        <taxon>Bacillati</taxon>
        <taxon>Actinomycetota</taxon>
        <taxon>Actinomycetes</taxon>
        <taxon>Propionibacteriales</taxon>
        <taxon>Nocardioidaceae</taxon>
        <taxon>environmental samples</taxon>
    </lineage>
</organism>